<proteinExistence type="inferred from homology"/>
<evidence type="ECO:0000256" key="1">
    <source>
        <dbReference type="ARBA" id="ARBA00008080"/>
    </source>
</evidence>
<gene>
    <name evidence="6" type="primary">rps13</name>
    <name evidence="8" type="ORF">JEICAKEA_00026</name>
</gene>
<organism evidence="8">
    <name type="scientific">Candidatus Methanophaga sp. ANME-1 ERB7</name>
    <dbReference type="NCBI Taxonomy" id="2759913"/>
    <lineage>
        <taxon>Archaea</taxon>
        <taxon>Methanobacteriati</taxon>
        <taxon>Methanobacteriota</taxon>
        <taxon>Stenosarchaea group</taxon>
        <taxon>Methanomicrobia</taxon>
        <taxon>Candidatus Methanophagales</taxon>
        <taxon>Candidatus Methanophagaceae</taxon>
        <taxon>Candidatus Methanophaga</taxon>
    </lineage>
</organism>
<comment type="subunit">
    <text evidence="6">Part of the 30S ribosomal subunit. Forms a loose heterodimer with protein S19. Forms two bridges to the 50S subunit in the 70S ribosome.</text>
</comment>
<evidence type="ECO:0000256" key="6">
    <source>
        <dbReference type="HAMAP-Rule" id="MF_01315"/>
    </source>
</evidence>
<dbReference type="GO" id="GO:0003735">
    <property type="term" value="F:structural constituent of ribosome"/>
    <property type="evidence" value="ECO:0007669"/>
    <property type="project" value="InterPro"/>
</dbReference>
<dbReference type="PIRSF" id="PIRSF002134">
    <property type="entry name" value="Ribosomal_S13"/>
    <property type="match status" value="1"/>
</dbReference>
<keyword evidence="2 6" id="KW-0699">rRNA-binding</keyword>
<dbReference type="EMBL" id="MT631578">
    <property type="protein sequence ID" value="QNO54416.1"/>
    <property type="molecule type" value="Genomic_DNA"/>
</dbReference>
<dbReference type="InterPro" id="IPR001892">
    <property type="entry name" value="Ribosomal_uS13"/>
</dbReference>
<evidence type="ECO:0000256" key="7">
    <source>
        <dbReference type="RuleBase" id="RU003830"/>
    </source>
</evidence>
<comment type="similarity">
    <text evidence="1 6 7">Belongs to the universal ribosomal protein uS13 family.</text>
</comment>
<dbReference type="AlphaFoldDB" id="A0A7G9Z2D2"/>
<dbReference type="PANTHER" id="PTHR10871:SF3">
    <property type="entry name" value="SMALL RIBOSOMAL SUBUNIT PROTEIN US13"/>
    <property type="match status" value="1"/>
</dbReference>
<dbReference type="HAMAP" id="MF_01315">
    <property type="entry name" value="Ribosomal_uS13"/>
    <property type="match status" value="1"/>
</dbReference>
<dbReference type="Gene3D" id="1.10.8.50">
    <property type="match status" value="1"/>
</dbReference>
<dbReference type="GO" id="GO:0015935">
    <property type="term" value="C:small ribosomal subunit"/>
    <property type="evidence" value="ECO:0007669"/>
    <property type="project" value="TreeGrafter"/>
</dbReference>
<protein>
    <recommendedName>
        <fullName evidence="6">Small ribosomal subunit protein uS13</fullName>
    </recommendedName>
</protein>
<dbReference type="PANTHER" id="PTHR10871">
    <property type="entry name" value="30S RIBOSOMAL PROTEIN S13/40S RIBOSOMAL PROTEIN S18"/>
    <property type="match status" value="1"/>
</dbReference>
<dbReference type="FunFam" id="4.10.910.10:FF:000002">
    <property type="entry name" value="40S ribosomal protein S18"/>
    <property type="match status" value="1"/>
</dbReference>
<sequence length="167" mass="18699">MSEEVEETGEEFKYFVRILDTDLDGKRNVADSLCGVKGIGRRIAETLVRSAGIDSKGKMGNLSDDEVERLKTAINSAEKRLPLWMFNRRKDINTGVDKHIMGTDLPLKFRDDINLLRKIRSYRGIRHERGLKVRGQRTKATGRRGMVVGVIRKKQEAAQAGGAKGGT</sequence>
<evidence type="ECO:0000256" key="2">
    <source>
        <dbReference type="ARBA" id="ARBA00022730"/>
    </source>
</evidence>
<dbReference type="NCBIfam" id="TIGR03629">
    <property type="entry name" value="uS13_arch"/>
    <property type="match status" value="1"/>
</dbReference>
<evidence type="ECO:0000256" key="5">
    <source>
        <dbReference type="ARBA" id="ARBA00023274"/>
    </source>
</evidence>
<dbReference type="InterPro" id="IPR010979">
    <property type="entry name" value="Ribosomal_uS13-like_H2TH"/>
</dbReference>
<comment type="function">
    <text evidence="6">Located at the top of the head of the 30S subunit, it contacts several helices of the 16S rRNA. In the 70S ribosome it contacts the 23S rRNA (bridge B1a) and protein L5 of the 50S subunit (bridge B1b), connecting the 2 subunits; these bridges are implicated in subunit movement.</text>
</comment>
<name>A0A7G9Z2D2_9EURY</name>
<keyword evidence="3 6" id="KW-0694">RNA-binding</keyword>
<keyword evidence="4 6" id="KW-0689">Ribosomal protein</keyword>
<evidence type="ECO:0000256" key="4">
    <source>
        <dbReference type="ARBA" id="ARBA00022980"/>
    </source>
</evidence>
<evidence type="ECO:0000256" key="3">
    <source>
        <dbReference type="ARBA" id="ARBA00022884"/>
    </source>
</evidence>
<reference evidence="8" key="1">
    <citation type="submission" date="2020-06" db="EMBL/GenBank/DDBJ databases">
        <title>Unique genomic features of the anaerobic methanotrophic archaea.</title>
        <authorList>
            <person name="Chadwick G.L."/>
            <person name="Skennerton C.T."/>
            <person name="Laso-Perez R."/>
            <person name="Leu A.O."/>
            <person name="Speth D.R."/>
            <person name="Yu H."/>
            <person name="Morgan-Lang C."/>
            <person name="Hatzenpichler R."/>
            <person name="Goudeau D."/>
            <person name="Malmstrom R."/>
            <person name="Brazelton W.J."/>
            <person name="Woyke T."/>
            <person name="Hallam S.J."/>
            <person name="Tyson G.W."/>
            <person name="Wegener G."/>
            <person name="Boetius A."/>
            <person name="Orphan V."/>
        </authorList>
    </citation>
    <scope>NUCLEOTIDE SEQUENCE</scope>
</reference>
<dbReference type="GO" id="GO:0005829">
    <property type="term" value="C:cytosol"/>
    <property type="evidence" value="ECO:0007669"/>
    <property type="project" value="TreeGrafter"/>
</dbReference>
<dbReference type="InterPro" id="IPR027437">
    <property type="entry name" value="Rbsml_uS13_C"/>
</dbReference>
<keyword evidence="5 6" id="KW-0687">Ribonucleoprotein</keyword>
<dbReference type="PROSITE" id="PS50159">
    <property type="entry name" value="RIBOSOMAL_S13_2"/>
    <property type="match status" value="1"/>
</dbReference>
<dbReference type="InterPro" id="IPR019977">
    <property type="entry name" value="Ribosomal_uS13_archaeal"/>
</dbReference>
<dbReference type="InterPro" id="IPR018269">
    <property type="entry name" value="Ribosomal_uS13_CS"/>
</dbReference>
<dbReference type="Gene3D" id="4.10.910.10">
    <property type="entry name" value="30s ribosomal protein s13, domain 2"/>
    <property type="match status" value="1"/>
</dbReference>
<dbReference type="GO" id="GO:0006412">
    <property type="term" value="P:translation"/>
    <property type="evidence" value="ECO:0007669"/>
    <property type="project" value="UniProtKB-UniRule"/>
</dbReference>
<dbReference type="Pfam" id="PF00416">
    <property type="entry name" value="Ribosomal_S13"/>
    <property type="match status" value="1"/>
</dbReference>
<accession>A0A7G9Z2D2</accession>
<dbReference type="NCBIfam" id="NF003140">
    <property type="entry name" value="PRK04053.1"/>
    <property type="match status" value="1"/>
</dbReference>
<dbReference type="PROSITE" id="PS00646">
    <property type="entry name" value="RIBOSOMAL_S13_1"/>
    <property type="match status" value="1"/>
</dbReference>
<evidence type="ECO:0000313" key="8">
    <source>
        <dbReference type="EMBL" id="QNO54416.1"/>
    </source>
</evidence>
<dbReference type="SUPFAM" id="SSF46946">
    <property type="entry name" value="S13-like H2TH domain"/>
    <property type="match status" value="1"/>
</dbReference>
<dbReference type="GO" id="GO:0019843">
    <property type="term" value="F:rRNA binding"/>
    <property type="evidence" value="ECO:0007669"/>
    <property type="project" value="UniProtKB-UniRule"/>
</dbReference>